<proteinExistence type="predicted"/>
<organism evidence="2 3">
    <name type="scientific">Ornithinimicrobium faecis</name>
    <dbReference type="NCBI Taxonomy" id="2934158"/>
    <lineage>
        <taxon>Bacteria</taxon>
        <taxon>Bacillati</taxon>
        <taxon>Actinomycetota</taxon>
        <taxon>Actinomycetes</taxon>
        <taxon>Micrococcales</taxon>
        <taxon>Ornithinimicrobiaceae</taxon>
        <taxon>Ornithinimicrobium</taxon>
    </lineage>
</organism>
<keyword evidence="3" id="KW-1185">Reference proteome</keyword>
<name>A0ABY4YQ73_9MICO</name>
<dbReference type="RefSeq" id="WP_252591311.1">
    <property type="nucleotide sequence ID" value="NZ_CP099489.1"/>
</dbReference>
<feature type="region of interest" description="Disordered" evidence="1">
    <location>
        <begin position="26"/>
        <end position="50"/>
    </location>
</feature>
<protein>
    <submittedName>
        <fullName evidence="2">Uncharacterized protein</fullName>
    </submittedName>
</protein>
<evidence type="ECO:0000313" key="2">
    <source>
        <dbReference type="EMBL" id="USQ78513.1"/>
    </source>
</evidence>
<dbReference type="Proteomes" id="UP001056455">
    <property type="component" value="Chromosome"/>
</dbReference>
<dbReference type="EMBL" id="CP099489">
    <property type="protein sequence ID" value="USQ78513.1"/>
    <property type="molecule type" value="Genomic_DNA"/>
</dbReference>
<gene>
    <name evidence="2" type="ORF">NF556_12790</name>
</gene>
<evidence type="ECO:0000313" key="3">
    <source>
        <dbReference type="Proteomes" id="UP001056455"/>
    </source>
</evidence>
<accession>A0ABY4YQ73</accession>
<reference evidence="2" key="1">
    <citation type="submission" date="2022-06" db="EMBL/GenBank/DDBJ databases">
        <title>Ornithinimicrobium HY1793.</title>
        <authorList>
            <person name="Huang Y."/>
        </authorList>
    </citation>
    <scope>NUCLEOTIDE SEQUENCE</scope>
    <source>
        <strain evidence="2">HY1793</strain>
    </source>
</reference>
<sequence length="50" mass="5759">MFSTNPLFLSNEADYRREELRRAWGSHTSRSRRRVVKPTTPGAGRVALAR</sequence>
<evidence type="ECO:0000256" key="1">
    <source>
        <dbReference type="SAM" id="MobiDB-lite"/>
    </source>
</evidence>